<keyword evidence="1" id="KW-1133">Transmembrane helix</keyword>
<dbReference type="AlphaFoldDB" id="W1XKN4"/>
<gene>
    <name evidence="2" type="ORF">Q604_UNBC14693G0001</name>
</gene>
<keyword evidence="1" id="KW-0812">Transmembrane</keyword>
<reference evidence="2" key="1">
    <citation type="submission" date="2013-12" db="EMBL/GenBank/DDBJ databases">
        <title>A Varibaculum cambriense genome reconstructed from a premature infant gut community with otherwise low bacterial novelty that shifts toward anaerobic metabolism during the third week of life.</title>
        <authorList>
            <person name="Brown C.T."/>
            <person name="Sharon I."/>
            <person name="Thomas B.C."/>
            <person name="Castelle C.J."/>
            <person name="Morowitz M.J."/>
            <person name="Banfield J.F."/>
        </authorList>
    </citation>
    <scope>NUCLEOTIDE SEQUENCE</scope>
</reference>
<evidence type="ECO:0000256" key="1">
    <source>
        <dbReference type="SAM" id="Phobius"/>
    </source>
</evidence>
<feature type="transmembrane region" description="Helical" evidence="1">
    <location>
        <begin position="20"/>
        <end position="41"/>
    </location>
</feature>
<accession>W1XKN4</accession>
<sequence length="50" mass="5444">KAFTQNGGQAQCTVYGRGSVGFIALTLLKVESFTTSGIIFLRLKNKKTHI</sequence>
<protein>
    <submittedName>
        <fullName evidence="2">Uncharacterized protein</fullName>
    </submittedName>
</protein>
<dbReference type="EMBL" id="AZMM01014693">
    <property type="protein sequence ID" value="ETJ30797.1"/>
    <property type="molecule type" value="Genomic_DNA"/>
</dbReference>
<evidence type="ECO:0000313" key="2">
    <source>
        <dbReference type="EMBL" id="ETJ30797.1"/>
    </source>
</evidence>
<keyword evidence="1" id="KW-0472">Membrane</keyword>
<name>W1XKN4_9ZZZZ</name>
<proteinExistence type="predicted"/>
<comment type="caution">
    <text evidence="2">The sequence shown here is derived from an EMBL/GenBank/DDBJ whole genome shotgun (WGS) entry which is preliminary data.</text>
</comment>
<feature type="non-terminal residue" evidence="2">
    <location>
        <position position="1"/>
    </location>
</feature>
<organism evidence="2">
    <name type="scientific">human gut metagenome</name>
    <dbReference type="NCBI Taxonomy" id="408170"/>
    <lineage>
        <taxon>unclassified sequences</taxon>
        <taxon>metagenomes</taxon>
        <taxon>organismal metagenomes</taxon>
    </lineage>
</organism>